<dbReference type="PROSITE" id="PS51722">
    <property type="entry name" value="G_TR_2"/>
    <property type="match status" value="1"/>
</dbReference>
<dbReference type="Gene3D" id="3.30.70.870">
    <property type="entry name" value="Elongation Factor G (Translational Gtpase), domain 3"/>
    <property type="match status" value="1"/>
</dbReference>
<dbReference type="Gene3D" id="3.30.70.240">
    <property type="match status" value="1"/>
</dbReference>
<dbReference type="InterPro" id="IPR035647">
    <property type="entry name" value="EFG_III/V"/>
</dbReference>
<dbReference type="GO" id="GO:0003924">
    <property type="term" value="F:GTPase activity"/>
    <property type="evidence" value="ECO:0007669"/>
    <property type="project" value="UniProtKB-UniRule"/>
</dbReference>
<dbReference type="InterPro" id="IPR031157">
    <property type="entry name" value="G_TR_CS"/>
</dbReference>
<dbReference type="GO" id="GO:0005759">
    <property type="term" value="C:mitochondrial matrix"/>
    <property type="evidence" value="ECO:0007669"/>
    <property type="project" value="UniProtKB-UniRule"/>
</dbReference>
<dbReference type="FunFam" id="3.40.50.300:FF:000078">
    <property type="entry name" value="Elongation factor 4"/>
    <property type="match status" value="1"/>
</dbReference>
<dbReference type="GO" id="GO:0006412">
    <property type="term" value="P:translation"/>
    <property type="evidence" value="ECO:0007669"/>
    <property type="project" value="UniProtKB-KW"/>
</dbReference>
<comment type="similarity">
    <text evidence="1">Belongs to the TRAFAC class translation factor GTPase superfamily. Classic translation factor GTPase family. LepA subfamily.</text>
</comment>
<dbReference type="Gene3D" id="3.30.70.2570">
    <property type="entry name" value="Elongation factor 4, C-terminal domain"/>
    <property type="match status" value="1"/>
</dbReference>
<dbReference type="InterPro" id="IPR036181">
    <property type="entry name" value="MIT_dom_sf"/>
</dbReference>
<keyword evidence="2 9" id="KW-0547">Nucleotide-binding</keyword>
<dbReference type="Pfam" id="PF00009">
    <property type="entry name" value="GTP_EFTU"/>
    <property type="match status" value="1"/>
</dbReference>
<feature type="compositionally biased region" description="Low complexity" evidence="11">
    <location>
        <begin position="27"/>
        <end position="41"/>
    </location>
</feature>
<dbReference type="STRING" id="660025.F9F4K5"/>
<organism evidence="13">
    <name type="scientific">Fusarium oxysporum (strain Fo5176)</name>
    <name type="common">Fusarium vascular wilt</name>
    <dbReference type="NCBI Taxonomy" id="660025"/>
    <lineage>
        <taxon>Eukaryota</taxon>
        <taxon>Fungi</taxon>
        <taxon>Dikarya</taxon>
        <taxon>Ascomycota</taxon>
        <taxon>Pezizomycotina</taxon>
        <taxon>Sordariomycetes</taxon>
        <taxon>Hypocreomycetidae</taxon>
        <taxon>Hypocreales</taxon>
        <taxon>Nectriaceae</taxon>
        <taxon>Fusarium</taxon>
        <taxon>Fusarium oxysporum species complex</taxon>
    </lineage>
</organism>
<feature type="compositionally biased region" description="Low complexity" evidence="11">
    <location>
        <begin position="934"/>
        <end position="950"/>
    </location>
</feature>
<keyword evidence="5 9" id="KW-0648">Protein biosynthesis</keyword>
<feature type="compositionally biased region" description="Polar residues" evidence="11">
    <location>
        <begin position="287"/>
        <end position="310"/>
    </location>
</feature>
<evidence type="ECO:0000256" key="8">
    <source>
        <dbReference type="ARBA" id="ARBA00023136"/>
    </source>
</evidence>
<comment type="catalytic activity">
    <reaction evidence="9">
        <text>GTP + H2O = GDP + phosphate + H(+)</text>
        <dbReference type="Rhea" id="RHEA:19669"/>
        <dbReference type="ChEBI" id="CHEBI:15377"/>
        <dbReference type="ChEBI" id="CHEBI:15378"/>
        <dbReference type="ChEBI" id="CHEBI:37565"/>
        <dbReference type="ChEBI" id="CHEBI:43474"/>
        <dbReference type="ChEBI" id="CHEBI:58189"/>
        <dbReference type="EC" id="3.6.5.n1"/>
    </reaction>
</comment>
<evidence type="ECO:0000256" key="3">
    <source>
        <dbReference type="ARBA" id="ARBA00022792"/>
    </source>
</evidence>
<dbReference type="FunFam" id="3.30.70.240:FF:000007">
    <property type="entry name" value="Translation factor GUF1, mitochondrial"/>
    <property type="match status" value="1"/>
</dbReference>
<dbReference type="InterPro" id="IPR013842">
    <property type="entry name" value="LepA_CTD"/>
</dbReference>
<dbReference type="OrthoDB" id="1074at2759"/>
<dbReference type="InterPro" id="IPR006297">
    <property type="entry name" value="EF-4"/>
</dbReference>
<sequence length="2091" mass="230116">MHDSQVSSSPQFLNLNHNHNHHHHQRPSASPSAATASATATVPPPWALPAYASSASVPTDSRPATGRSHYYPHRDPSRSALSPSASPSLNAHPHHKPPGPRLPRTSSLLPPPHIEPSPRAVTFQRSDRLSPTPTPGSNGNGNGNGIPHNAAESSWLLNRLSSSTVSTNFSRVSALPPRANHNNSRLGKSPSIDATTFIDNSPPPSKPSPRKLQKNHRPSTSVSNPDTFVFRPSEERSQLPQSLPLIVTLSPLEAPAALSDILNVKSEGAGPGSGSSEPGRSIGARQEGQSLKQSDNSDSPARSVTSTPGSARSMAAYRPNMQYDQDQEAYPPQRGHSRSRSGKGSNDRGRAKPPSQKAMLHRALQKANTAVQLDNAQNFKGAREAYAEACDLLQQVLQKTTADEDKRKLEAIRRTYTSRIDELDQMAPWQEEETKALPARPESLAQHSESESVLRLDDDDDEPNDTAVFDTATAARIDSRSPQPRIVNSPPRDDNQGYKRRSAQNKPKPIVTSLTPEPGLLQSSFSRSPVRLRTPEHFLPQRPADPYMPAPLSPRRPLSPAKEVNDMDEPVRTDFSMSHDQQNDHAQEHNVPQTHFREDSMNSWLDPIDESGGSTASSVHSRTSSLGFRRKHIRGVSGETEAEFDTALDAAIEAAYDDGYEPMSPMDHRRMVSMDAGEEAVANAMRKVELARQKVRETEQEVYEMERDNRSQQQYQSYEYQGTPNDFYNDNSSDEEERILDEIARDYGLESYRHRPPPPRESDSSGVTSRTWHSSQGSNPPTGATSLSTVTELPPPIAHLIQGPAAPPPTQSLPELPQRPGSSAQSVRNRRLSGQNPKQLKIETSKLALPMQNYPDANQAKSAPLSSQNMDTQVETDTKAASANHRQPSPPLFEASPTDMTGSRPTPSPFGQLGSEKGDDDITGSPNTRKLRKNFSSSSLRSMKSRNMSLTHLEEGSDLSPGTPGSNPFGSLNAPSVPALPTPLATSFRERSETNAAGLSLFDDHFYSPTSPGSPNPLISDPPAPLEPCPTDFMLRPFWLMRCLYQTLAHPRGGYISSKLFVSRDVWRVKGVKLKNIEDKVANCDFLTAALLKIARVDTYDADAVLEEMQSLEGILEQVQTALSRKLGNEVGVHGSGALFKDASTGDGDAAAGVPRSASVSGKSSFSWRRLRSKNSAVGLGGSYMSRVNTETSKDIPSIASLPMTPTPTNRPPKRDLAQVQFTGPNAMYMSSLARLFDAAQAIEVDQIARQVEDPGLRHADKTQVGLELCTRHAAEFFGFYVPLEMSLAWSAGRAWSRQCLSQARSRPSFTPSHILTPRIYANLRRYATKPTPAELEARIAAIPIERYRNFCIVAHIDHGKSTLSDRLLEYTGTISASDANKQILDKLDVERERGITVKAQTCTMIHKHNGQDYLLHLVDTPGHVDFRAEVTRSYASCGGALLLVDASQGIQAQTVSNFHLAFAQDLALVPVVNKIDMPAADVPRVLQQMKDSFELDPKDAIMLSAKTGKGVPDVLPAVIERIPHPVGDEKKPLKMMLVDSWYDNFRGVVLLVRLFDGTIKAGDNVVSLGTGMKYTVGQVGIQYPHAIPQATLSAGQVGYVYFNPGMKKIQDAKLGDTFTFVGSEEKVEPYPGFEEPKPMVFVAAFPTDQSDYSRLADSIGQLVLNDRSVTLQKDHSEALGAGWRLGFLGSLHCSVFQDRLRQEHGKSVILTEPTVPSKIIWPDGSEEIVSNPALFPETSNPKVKQSQLFEPYVTATITMPEEYLGRVIELCEANRGEQKSLEFFHTTQVILQYEIPTAQLVDDLFGKLKSVTKGYATLDYEDAGWRESNLVKLQLLVNRQPVDAICKVVHSSQVDRLGRQWVTKFKEHVDRQHFEVVIQATAGNRIVARETIKPFRKDVLAKLHAADVSRRRKLLEKQKEGRKRLRAMNSSMTLAHVYDLREGPSSPQRQYYQEDNRIYSFTSASYPGSSSGKSSPSSTGSNQYPATPNLKNPACETTKMSFSGLFFKSSSARWPLARMDFLVYQYRSADGDVLSGQRGSTLEKFTFGKDGETEEMGLPVSQGFEEFSKESTSSILSTLSENVEIKFSLR</sequence>
<comment type="caution">
    <text evidence="13">The sequence shown here is derived from an EMBL/GenBank/DDBJ whole genome shotgun (WGS) entry which is preliminary data.</text>
</comment>
<dbReference type="Gene3D" id="1.20.58.80">
    <property type="entry name" value="Phosphotransferase system, lactose/cellobiose-type IIA subunit"/>
    <property type="match status" value="1"/>
</dbReference>
<feature type="region of interest" description="Disordered" evidence="11">
    <location>
        <begin position="1"/>
        <end position="150"/>
    </location>
</feature>
<evidence type="ECO:0000256" key="6">
    <source>
        <dbReference type="ARBA" id="ARBA00023128"/>
    </source>
</evidence>
<dbReference type="Pfam" id="PF04212">
    <property type="entry name" value="MIT"/>
    <property type="match status" value="1"/>
</dbReference>
<dbReference type="GO" id="GO:0097177">
    <property type="term" value="F:mitochondrial ribosome binding"/>
    <property type="evidence" value="ECO:0007669"/>
    <property type="project" value="TreeGrafter"/>
</dbReference>
<evidence type="ECO:0000256" key="10">
    <source>
        <dbReference type="SAM" id="Coils"/>
    </source>
</evidence>
<dbReference type="GO" id="GO:0005743">
    <property type="term" value="C:mitochondrial inner membrane"/>
    <property type="evidence" value="ECO:0007669"/>
    <property type="project" value="UniProtKB-SubCell"/>
</dbReference>
<keyword evidence="6 9" id="KW-0496">Mitochondrion</keyword>
<feature type="binding site" evidence="9">
    <location>
        <begin position="1420"/>
        <end position="1424"/>
    </location>
    <ligand>
        <name>GTP</name>
        <dbReference type="ChEBI" id="CHEBI:37565"/>
    </ligand>
</feature>
<dbReference type="HAMAP" id="MF_00071">
    <property type="entry name" value="LepA"/>
    <property type="match status" value="1"/>
</dbReference>
<feature type="compositionally biased region" description="Polar residues" evidence="11">
    <location>
        <begin position="1"/>
        <end position="12"/>
    </location>
</feature>
<evidence type="ECO:0000256" key="11">
    <source>
        <dbReference type="SAM" id="MobiDB-lite"/>
    </source>
</evidence>
<dbReference type="PANTHER" id="PTHR43512">
    <property type="entry name" value="TRANSLATION FACTOR GUF1-RELATED"/>
    <property type="match status" value="1"/>
</dbReference>
<feature type="region of interest" description="Disordered" evidence="11">
    <location>
        <begin position="749"/>
        <end position="839"/>
    </location>
</feature>
<dbReference type="FunFam" id="2.40.30.10:FF:000015">
    <property type="entry name" value="Translation factor GUF1, mitochondrial"/>
    <property type="match status" value="1"/>
</dbReference>
<dbReference type="PRINTS" id="PR00315">
    <property type="entry name" value="ELONGATNFCT"/>
</dbReference>
<dbReference type="InterPro" id="IPR035654">
    <property type="entry name" value="LepA_IV"/>
</dbReference>
<evidence type="ECO:0000259" key="12">
    <source>
        <dbReference type="PROSITE" id="PS51722"/>
    </source>
</evidence>
<evidence type="ECO:0000313" key="13">
    <source>
        <dbReference type="EMBL" id="EGU88192.1"/>
    </source>
</evidence>
<dbReference type="Pfam" id="PF00679">
    <property type="entry name" value="EFG_C"/>
    <property type="match status" value="1"/>
</dbReference>
<reference evidence="13" key="1">
    <citation type="journal article" date="2012" name="Mol. Plant Microbe Interact.">
        <title>A highly conserved effector in Fusarium oxysporum is required for full virulence on Arabidopsis.</title>
        <authorList>
            <person name="Thatcher L.F."/>
            <person name="Gardiner D.M."/>
            <person name="Kazan K."/>
            <person name="Manners J."/>
        </authorList>
    </citation>
    <scope>NUCLEOTIDE SEQUENCE [LARGE SCALE GENOMIC DNA]</scope>
    <source>
        <strain evidence="13">Fo5176</strain>
    </source>
</reference>
<feature type="compositionally biased region" description="Polar residues" evidence="11">
    <location>
        <begin position="963"/>
        <end position="974"/>
    </location>
</feature>
<dbReference type="InterPro" id="IPR000640">
    <property type="entry name" value="EFG_V-like"/>
</dbReference>
<keyword evidence="3 9" id="KW-0999">Mitochondrion inner membrane</keyword>
<feature type="region of interest" description="Disordered" evidence="11">
    <location>
        <begin position="265"/>
        <end position="361"/>
    </location>
</feature>
<feature type="region of interest" description="Disordered" evidence="11">
    <location>
        <begin position="1964"/>
        <end position="1993"/>
    </location>
</feature>
<dbReference type="Gene3D" id="3.40.50.300">
    <property type="entry name" value="P-loop containing nucleotide triphosphate hydrolases"/>
    <property type="match status" value="1"/>
</dbReference>
<dbReference type="SUPFAM" id="SSF116846">
    <property type="entry name" value="MIT domain"/>
    <property type="match status" value="1"/>
</dbReference>
<dbReference type="InterPro" id="IPR027417">
    <property type="entry name" value="P-loop_NTPase"/>
</dbReference>
<dbReference type="GO" id="GO:0045727">
    <property type="term" value="P:positive regulation of translation"/>
    <property type="evidence" value="ECO:0007669"/>
    <property type="project" value="UniProtKB-UniRule"/>
</dbReference>
<dbReference type="FunFam" id="3.30.70.870:FF:000004">
    <property type="entry name" value="Translation factor GUF1, mitochondrial"/>
    <property type="match status" value="1"/>
</dbReference>
<accession>F9F4K5</accession>
<dbReference type="CDD" id="cd02656">
    <property type="entry name" value="MIT"/>
    <property type="match status" value="1"/>
</dbReference>
<dbReference type="Gene3D" id="2.40.30.10">
    <property type="entry name" value="Translation factors"/>
    <property type="match status" value="1"/>
</dbReference>
<keyword evidence="8 9" id="KW-0472">Membrane</keyword>
<dbReference type="SUPFAM" id="SSF54980">
    <property type="entry name" value="EF-G C-terminal domain-like"/>
    <property type="match status" value="2"/>
</dbReference>
<dbReference type="CDD" id="cd03699">
    <property type="entry name" value="EF4_II"/>
    <property type="match status" value="1"/>
</dbReference>
<proteinExistence type="inferred from homology"/>
<evidence type="ECO:0000256" key="5">
    <source>
        <dbReference type="ARBA" id="ARBA00022917"/>
    </source>
</evidence>
<feature type="compositionally biased region" description="Low complexity" evidence="11">
    <location>
        <begin position="1964"/>
        <end position="1982"/>
    </location>
</feature>
<keyword evidence="4 9" id="KW-0378">Hydrolase</keyword>
<feature type="compositionally biased region" description="Basic residues" evidence="11">
    <location>
        <begin position="208"/>
        <end position="217"/>
    </location>
</feature>
<comment type="subcellular location">
    <subcellularLocation>
        <location evidence="9">Mitochondrion inner membrane</location>
        <topology evidence="9">Peripheral membrane protein</topology>
        <orientation evidence="9">Matrix side</orientation>
    </subcellularLocation>
</comment>
<feature type="binding site" evidence="9">
    <location>
        <begin position="1355"/>
        <end position="1362"/>
    </location>
    <ligand>
        <name>GTP</name>
        <dbReference type="ChEBI" id="CHEBI:37565"/>
    </ligand>
</feature>
<feature type="compositionally biased region" description="Polar residues" evidence="11">
    <location>
        <begin position="856"/>
        <end position="887"/>
    </location>
</feature>
<dbReference type="NCBIfam" id="TIGR01393">
    <property type="entry name" value="lepA"/>
    <property type="match status" value="1"/>
</dbReference>
<feature type="compositionally biased region" description="Polar residues" evidence="11">
    <location>
        <begin position="180"/>
        <end position="199"/>
    </location>
</feature>
<feature type="compositionally biased region" description="Basic and acidic residues" evidence="11">
    <location>
        <begin position="749"/>
        <end position="763"/>
    </location>
</feature>
<dbReference type="EMBL" id="AFQF01000478">
    <property type="protein sequence ID" value="EGU88192.1"/>
    <property type="molecule type" value="Genomic_DNA"/>
</dbReference>
<feature type="compositionally biased region" description="Low complexity" evidence="11">
    <location>
        <begin position="78"/>
        <end position="91"/>
    </location>
</feature>
<dbReference type="PaxDb" id="5507-FOXG_10642P0"/>
<feature type="compositionally biased region" description="Polar residues" evidence="11">
    <location>
        <begin position="820"/>
        <end position="838"/>
    </location>
</feature>
<dbReference type="Pfam" id="PF06421">
    <property type="entry name" value="LepA_C"/>
    <property type="match status" value="1"/>
</dbReference>
<comment type="function">
    <text evidence="9">Promotes mitochondrial protein synthesis. May act as a fidelity factor of the translation reaction, by catalyzing a one-codon backward translocation of tRNAs on improperly translocated ribosomes. Binds to mitochondrial ribosomes in a GTP-dependent manner.</text>
</comment>
<feature type="region of interest" description="Disordered" evidence="11">
    <location>
        <begin position="419"/>
        <end position="564"/>
    </location>
</feature>
<feature type="coiled-coil region" evidence="10">
    <location>
        <begin position="674"/>
        <end position="708"/>
    </location>
</feature>
<evidence type="ECO:0000256" key="9">
    <source>
        <dbReference type="HAMAP-Rule" id="MF_03137"/>
    </source>
</evidence>
<feature type="domain" description="Tr-type G" evidence="12">
    <location>
        <begin position="1346"/>
        <end position="1527"/>
    </location>
</feature>
<dbReference type="GO" id="GO:0005525">
    <property type="term" value="F:GTP binding"/>
    <property type="evidence" value="ECO:0007669"/>
    <property type="project" value="UniProtKB-UniRule"/>
</dbReference>
<dbReference type="FunFam" id="3.30.70.2570:FF:000001">
    <property type="entry name" value="Translation factor GUF1, mitochondrial"/>
    <property type="match status" value="1"/>
</dbReference>
<evidence type="ECO:0000256" key="1">
    <source>
        <dbReference type="ARBA" id="ARBA00005454"/>
    </source>
</evidence>
<protein>
    <recommendedName>
        <fullName evidence="12">Tr-type G domain-containing protein</fullName>
    </recommendedName>
</protein>
<evidence type="ECO:0000256" key="4">
    <source>
        <dbReference type="ARBA" id="ARBA00022801"/>
    </source>
</evidence>
<feature type="compositionally biased region" description="Polar residues" evidence="11">
    <location>
        <begin position="764"/>
        <end position="791"/>
    </location>
</feature>
<dbReference type="InterPro" id="IPR000795">
    <property type="entry name" value="T_Tr_GTP-bd_dom"/>
</dbReference>
<dbReference type="CDD" id="cd03709">
    <property type="entry name" value="lepA_C"/>
    <property type="match status" value="1"/>
</dbReference>
<comment type="similarity">
    <text evidence="9">Belongs to the GTP-binding elongation factor family. LepA subfamily.</text>
</comment>
<dbReference type="CDD" id="cd01890">
    <property type="entry name" value="LepA"/>
    <property type="match status" value="1"/>
</dbReference>
<dbReference type="SUPFAM" id="SSF52540">
    <property type="entry name" value="P-loop containing nucleoside triphosphate hydrolases"/>
    <property type="match status" value="1"/>
</dbReference>
<dbReference type="PANTHER" id="PTHR43512:SF7">
    <property type="entry name" value="TRANSLATION FACTOR GUF1, MITOCHONDRIAL"/>
    <property type="match status" value="1"/>
</dbReference>
<feature type="region of interest" description="Disordered" evidence="11">
    <location>
        <begin position="173"/>
        <end position="239"/>
    </location>
</feature>
<evidence type="ECO:0000256" key="7">
    <source>
        <dbReference type="ARBA" id="ARBA00023134"/>
    </source>
</evidence>
<evidence type="ECO:0000256" key="2">
    <source>
        <dbReference type="ARBA" id="ARBA00022741"/>
    </source>
</evidence>
<dbReference type="NCBIfam" id="TIGR00231">
    <property type="entry name" value="small_GTP"/>
    <property type="match status" value="1"/>
</dbReference>
<name>F9F4K5_FUSOF</name>
<feature type="region of interest" description="Disordered" evidence="11">
    <location>
        <begin position="856"/>
        <end position="982"/>
    </location>
</feature>
<dbReference type="InterPro" id="IPR038363">
    <property type="entry name" value="LepA_C_sf"/>
</dbReference>
<gene>
    <name evidence="13" type="ORF">FOXB_01330</name>
</gene>
<dbReference type="PROSITE" id="PS00301">
    <property type="entry name" value="G_TR_1"/>
    <property type="match status" value="1"/>
</dbReference>
<dbReference type="InterPro" id="IPR005225">
    <property type="entry name" value="Small_GTP-bd"/>
</dbReference>
<feature type="binding site" evidence="9">
    <location>
        <begin position="1474"/>
        <end position="1477"/>
    </location>
    <ligand>
        <name>GTP</name>
        <dbReference type="ChEBI" id="CHEBI:37565"/>
    </ligand>
</feature>
<keyword evidence="7 9" id="KW-0342">GTP-binding</keyword>
<dbReference type="InterPro" id="IPR007330">
    <property type="entry name" value="MIT_dom"/>
</dbReference>
<keyword evidence="10" id="KW-0175">Coiled coil</keyword>